<sequence length="521" mass="57880">MKLLHALPKLLPPVRPIASRVATALPWRVWGLTLLAGLAMAAAMPPLGLWPLAWVALIPLWRSLLQPGQGDRARQQAWLWAAAFQGPTLIWITGLHPLTWMGLSWGTSVAIAWGCWLIITAWGLIQVRVWVWAVQRLPQHCGLRLVGGIGLWGLVDWLWQQSPLYWSPLALSQSPANTWLLPLAELSGAEGLTLLIVAVNGLLAWASLSRRRSLLAGAIALWCCAELAGWGLGQLRAADGPALTIGLIQGNVPTRIKTGPEGILLSRQRYRQGYQQLTEAGVDAVITPEGSDPTLWQAEQSPWARWLAPESPPLLLGTYLPQGDRYRQSLLALEPGGAIAGRYDKVRLVPLGEYIPGERWFGRWLQRLSPIQLGMQAGRLDQRFQTPVGQVAASICYELVFPEVLRSQVQRGATWILSAANLDPYSEQLMNQHLALAALRAAETDRWVVQVTNTGYSALINPLGQVQWRSQPRIFMTQAVRMAQRSSQTPYVRWGDSVTPILLASTVIWLGWRRRWLKQTL</sequence>
<dbReference type="InterPro" id="IPR004563">
    <property type="entry name" value="Apolipo_AcylTrfase"/>
</dbReference>
<comment type="subcellular location">
    <subcellularLocation>
        <location evidence="1 8">Cell membrane</location>
        <topology evidence="1 8">Multi-pass membrane protein</topology>
    </subcellularLocation>
</comment>
<dbReference type="Gene3D" id="3.60.110.10">
    <property type="entry name" value="Carbon-nitrogen hydrolase"/>
    <property type="match status" value="1"/>
</dbReference>
<dbReference type="PANTHER" id="PTHR38686">
    <property type="entry name" value="APOLIPOPROTEIN N-ACYLTRANSFERASE"/>
    <property type="match status" value="1"/>
</dbReference>
<dbReference type="PANTHER" id="PTHR38686:SF1">
    <property type="entry name" value="APOLIPOPROTEIN N-ACYLTRANSFERASE"/>
    <property type="match status" value="1"/>
</dbReference>
<protein>
    <recommendedName>
        <fullName evidence="8">Apolipoprotein N-acyltransferase</fullName>
        <shortName evidence="8">ALP N-acyltransferase</shortName>
        <ecNumber evidence="8">2.3.1.269</ecNumber>
    </recommendedName>
</protein>
<evidence type="ECO:0000256" key="5">
    <source>
        <dbReference type="ARBA" id="ARBA00022989"/>
    </source>
</evidence>
<feature type="domain" description="CN hydrolase" evidence="9">
    <location>
        <begin position="248"/>
        <end position="487"/>
    </location>
</feature>
<feature type="transmembrane region" description="Helical" evidence="8">
    <location>
        <begin position="141"/>
        <end position="159"/>
    </location>
</feature>
<dbReference type="EMBL" id="CP030139">
    <property type="protein sequence ID" value="AZB73664.2"/>
    <property type="molecule type" value="Genomic_DNA"/>
</dbReference>
<accession>A0AAN1QQJ0</accession>
<evidence type="ECO:0000313" key="10">
    <source>
        <dbReference type="EMBL" id="AZB73664.2"/>
    </source>
</evidence>
<dbReference type="SUPFAM" id="SSF56317">
    <property type="entry name" value="Carbon-nitrogen hydrolase"/>
    <property type="match status" value="1"/>
</dbReference>
<dbReference type="RefSeq" id="WP_261790068.1">
    <property type="nucleotide sequence ID" value="NZ_CP030139.2"/>
</dbReference>
<dbReference type="AlphaFoldDB" id="A0AAN1QQJ0"/>
<feature type="transmembrane region" description="Helical" evidence="8">
    <location>
        <begin position="77"/>
        <end position="98"/>
    </location>
</feature>
<keyword evidence="4 8" id="KW-0812">Transmembrane</keyword>
<dbReference type="NCBIfam" id="TIGR00546">
    <property type="entry name" value="lnt"/>
    <property type="match status" value="1"/>
</dbReference>
<keyword evidence="5 8" id="KW-1133">Transmembrane helix</keyword>
<feature type="transmembrane region" description="Helical" evidence="8">
    <location>
        <begin position="179"/>
        <end position="202"/>
    </location>
</feature>
<evidence type="ECO:0000313" key="11">
    <source>
        <dbReference type="Proteomes" id="UP000267249"/>
    </source>
</evidence>
<dbReference type="Pfam" id="PF20154">
    <property type="entry name" value="LNT_N"/>
    <property type="match status" value="1"/>
</dbReference>
<organism evidence="10 11">
    <name type="scientific">Synechococcus elongatus PCC 11801</name>
    <dbReference type="NCBI Taxonomy" id="2219813"/>
    <lineage>
        <taxon>Bacteria</taxon>
        <taxon>Bacillati</taxon>
        <taxon>Cyanobacteriota</taxon>
        <taxon>Cyanophyceae</taxon>
        <taxon>Synechococcales</taxon>
        <taxon>Synechococcaceae</taxon>
        <taxon>Synechococcus</taxon>
    </lineage>
</organism>
<evidence type="ECO:0000256" key="8">
    <source>
        <dbReference type="HAMAP-Rule" id="MF_01148"/>
    </source>
</evidence>
<keyword evidence="7 8" id="KW-0012">Acyltransferase</keyword>
<dbReference type="PROSITE" id="PS50263">
    <property type="entry name" value="CN_HYDROLASE"/>
    <property type="match status" value="1"/>
</dbReference>
<evidence type="ECO:0000256" key="3">
    <source>
        <dbReference type="ARBA" id="ARBA00022679"/>
    </source>
</evidence>
<feature type="transmembrane region" description="Helical" evidence="8">
    <location>
        <begin position="47"/>
        <end position="65"/>
    </location>
</feature>
<evidence type="ECO:0000256" key="1">
    <source>
        <dbReference type="ARBA" id="ARBA00004651"/>
    </source>
</evidence>
<keyword evidence="2 8" id="KW-1003">Cell membrane</keyword>
<evidence type="ECO:0000256" key="6">
    <source>
        <dbReference type="ARBA" id="ARBA00023136"/>
    </source>
</evidence>
<dbReference type="GO" id="GO:0042158">
    <property type="term" value="P:lipoprotein biosynthetic process"/>
    <property type="evidence" value="ECO:0007669"/>
    <property type="project" value="UniProtKB-UniRule"/>
</dbReference>
<comment type="similarity">
    <text evidence="8">Belongs to the CN hydrolase family. Apolipoprotein N-acyltransferase subfamily.</text>
</comment>
<keyword evidence="6 8" id="KW-0472">Membrane</keyword>
<comment type="function">
    <text evidence="8">Catalyzes the phospholipid dependent N-acylation of the N-terminal cysteine of apolipoprotein, the last step in lipoprotein maturation.</text>
</comment>
<dbReference type="InterPro" id="IPR045378">
    <property type="entry name" value="LNT_N"/>
</dbReference>
<proteinExistence type="inferred from homology"/>
<evidence type="ECO:0000256" key="4">
    <source>
        <dbReference type="ARBA" id="ARBA00022692"/>
    </source>
</evidence>
<dbReference type="Pfam" id="PF00795">
    <property type="entry name" value="CN_hydrolase"/>
    <property type="match status" value="1"/>
</dbReference>
<dbReference type="InterPro" id="IPR036526">
    <property type="entry name" value="C-N_Hydrolase_sf"/>
</dbReference>
<comment type="pathway">
    <text evidence="8">Protein modification; lipoprotein biosynthesis (N-acyl transfer).</text>
</comment>
<dbReference type="GO" id="GO:0016410">
    <property type="term" value="F:N-acyltransferase activity"/>
    <property type="evidence" value="ECO:0007669"/>
    <property type="project" value="UniProtKB-UniRule"/>
</dbReference>
<dbReference type="Proteomes" id="UP000267249">
    <property type="component" value="Chromosome"/>
</dbReference>
<feature type="transmembrane region" description="Helical" evidence="8">
    <location>
        <begin position="214"/>
        <end position="233"/>
    </location>
</feature>
<evidence type="ECO:0000256" key="7">
    <source>
        <dbReference type="ARBA" id="ARBA00023315"/>
    </source>
</evidence>
<evidence type="ECO:0000259" key="9">
    <source>
        <dbReference type="PROSITE" id="PS50263"/>
    </source>
</evidence>
<dbReference type="InterPro" id="IPR003010">
    <property type="entry name" value="C-N_Hydrolase"/>
</dbReference>
<reference evidence="10 11" key="1">
    <citation type="journal article" date="2018" name="Sci. Rep.">
        <title>Genome Features and Biochemical Characteristics of a Robust, Fast Growing and Naturally Transformable Cyanobacterium Synechococcus elongatus PCC 11801 Isolated from India.</title>
        <authorList>
            <person name="Jaiswal D."/>
            <person name="Sengupta A."/>
            <person name="Sohoni S."/>
            <person name="Sengupta S."/>
            <person name="Phadnavis A.G."/>
            <person name="Pakrasi H.B."/>
            <person name="Wangikar P.P."/>
        </authorList>
    </citation>
    <scope>NUCLEOTIDE SEQUENCE [LARGE SCALE GENOMIC DNA]</scope>
    <source>
        <strain evidence="10 11">PCC 11801</strain>
    </source>
</reference>
<dbReference type="GO" id="GO:0005886">
    <property type="term" value="C:plasma membrane"/>
    <property type="evidence" value="ECO:0007669"/>
    <property type="project" value="UniProtKB-SubCell"/>
</dbReference>
<gene>
    <name evidence="8 10" type="primary">lnt</name>
    <name evidence="10" type="ORF">DOP62_06745</name>
</gene>
<keyword evidence="3 8" id="KW-0808">Transferase</keyword>
<feature type="transmembrane region" description="Helical" evidence="8">
    <location>
        <begin position="110"/>
        <end position="134"/>
    </location>
</feature>
<evidence type="ECO:0000256" key="2">
    <source>
        <dbReference type="ARBA" id="ARBA00022475"/>
    </source>
</evidence>
<dbReference type="HAMAP" id="MF_01148">
    <property type="entry name" value="Lnt"/>
    <property type="match status" value="1"/>
</dbReference>
<name>A0AAN1QQJ0_SYNEL</name>
<dbReference type="CDD" id="cd07571">
    <property type="entry name" value="ALP_N-acyl_transferase"/>
    <property type="match status" value="1"/>
</dbReference>
<comment type="catalytic activity">
    <reaction evidence="8">
        <text>N-terminal S-1,2-diacyl-sn-glyceryl-L-cysteinyl-[lipoprotein] + a glycerophospholipid = N-acyl-S-1,2-diacyl-sn-glyceryl-L-cysteinyl-[lipoprotein] + a 2-acyl-sn-glycero-3-phospholipid + H(+)</text>
        <dbReference type="Rhea" id="RHEA:48228"/>
        <dbReference type="Rhea" id="RHEA-COMP:14681"/>
        <dbReference type="Rhea" id="RHEA-COMP:14684"/>
        <dbReference type="ChEBI" id="CHEBI:15378"/>
        <dbReference type="ChEBI" id="CHEBI:136912"/>
        <dbReference type="ChEBI" id="CHEBI:140656"/>
        <dbReference type="ChEBI" id="CHEBI:140657"/>
        <dbReference type="ChEBI" id="CHEBI:140660"/>
        <dbReference type="EC" id="2.3.1.269"/>
    </reaction>
</comment>
<dbReference type="EC" id="2.3.1.269" evidence="8"/>